<evidence type="ECO:0000256" key="1">
    <source>
        <dbReference type="SAM" id="MobiDB-lite"/>
    </source>
</evidence>
<keyword evidence="3" id="KW-1185">Reference proteome</keyword>
<dbReference type="EMBL" id="JBHRZH010000009">
    <property type="protein sequence ID" value="MFC3761571.1"/>
    <property type="molecule type" value="Genomic_DNA"/>
</dbReference>
<name>A0ABV7YA92_9ACTN</name>
<evidence type="ECO:0000313" key="2">
    <source>
        <dbReference type="EMBL" id="MFC3761571.1"/>
    </source>
</evidence>
<accession>A0ABV7YA92</accession>
<sequence>MPRRIPIPFGEAFPKGAFAVGDVEPLRDFDKSSRDKIVQAVDEDSGEPIWTLDVIDADDDATKTTRSLSVRIVAAYKPLLPDMPTGMPSAFSFMRPVEFVGLSASPYVADSPMGNGKGRLAWSFRATGMKAPGIDAKPTKPGPAAKENAA</sequence>
<organism evidence="2 3">
    <name type="scientific">Tenggerimyces flavus</name>
    <dbReference type="NCBI Taxonomy" id="1708749"/>
    <lineage>
        <taxon>Bacteria</taxon>
        <taxon>Bacillati</taxon>
        <taxon>Actinomycetota</taxon>
        <taxon>Actinomycetes</taxon>
        <taxon>Propionibacteriales</taxon>
        <taxon>Nocardioidaceae</taxon>
        <taxon>Tenggerimyces</taxon>
    </lineage>
</organism>
<reference evidence="3" key="1">
    <citation type="journal article" date="2019" name="Int. J. Syst. Evol. Microbiol.">
        <title>The Global Catalogue of Microorganisms (GCM) 10K type strain sequencing project: providing services to taxonomists for standard genome sequencing and annotation.</title>
        <authorList>
            <consortium name="The Broad Institute Genomics Platform"/>
            <consortium name="The Broad Institute Genome Sequencing Center for Infectious Disease"/>
            <person name="Wu L."/>
            <person name="Ma J."/>
        </authorList>
    </citation>
    <scope>NUCLEOTIDE SEQUENCE [LARGE SCALE GENOMIC DNA]</scope>
    <source>
        <strain evidence="3">CGMCC 4.7241</strain>
    </source>
</reference>
<gene>
    <name evidence="2" type="ORF">ACFOUW_12040</name>
</gene>
<comment type="caution">
    <text evidence="2">The sequence shown here is derived from an EMBL/GenBank/DDBJ whole genome shotgun (WGS) entry which is preliminary data.</text>
</comment>
<evidence type="ECO:0000313" key="3">
    <source>
        <dbReference type="Proteomes" id="UP001595699"/>
    </source>
</evidence>
<dbReference type="RefSeq" id="WP_205114079.1">
    <property type="nucleotide sequence ID" value="NZ_JAFBCM010000001.1"/>
</dbReference>
<dbReference type="Proteomes" id="UP001595699">
    <property type="component" value="Unassembled WGS sequence"/>
</dbReference>
<proteinExistence type="predicted"/>
<feature type="region of interest" description="Disordered" evidence="1">
    <location>
        <begin position="131"/>
        <end position="150"/>
    </location>
</feature>
<protein>
    <submittedName>
        <fullName evidence="2">Plasmid replication, integration and excision activator</fullName>
    </submittedName>
</protein>